<dbReference type="Proteomes" id="UP001162060">
    <property type="component" value="Unassembled WGS sequence"/>
</dbReference>
<dbReference type="EMBL" id="CAKLBY020000016">
    <property type="protein sequence ID" value="CAK7900249.1"/>
    <property type="molecule type" value="Genomic_DNA"/>
</dbReference>
<evidence type="ECO:0000256" key="1">
    <source>
        <dbReference type="SAM" id="MobiDB-lite"/>
    </source>
</evidence>
<protein>
    <submittedName>
        <fullName evidence="2">Uncharacterized protein</fullName>
    </submittedName>
</protein>
<organism evidence="2 3">
    <name type="scientific">Peronospora matthiolae</name>
    <dbReference type="NCBI Taxonomy" id="2874970"/>
    <lineage>
        <taxon>Eukaryota</taxon>
        <taxon>Sar</taxon>
        <taxon>Stramenopiles</taxon>
        <taxon>Oomycota</taxon>
        <taxon>Peronosporomycetes</taxon>
        <taxon>Peronosporales</taxon>
        <taxon>Peronosporaceae</taxon>
        <taxon>Peronospora</taxon>
    </lineage>
</organism>
<name>A0AAV1T6U0_9STRA</name>
<evidence type="ECO:0000313" key="3">
    <source>
        <dbReference type="Proteomes" id="UP001162060"/>
    </source>
</evidence>
<dbReference type="AlphaFoldDB" id="A0AAV1T6U0"/>
<gene>
    <name evidence="2" type="ORF">PM001_LOCUS2039</name>
</gene>
<comment type="caution">
    <text evidence="2">The sequence shown here is derived from an EMBL/GenBank/DDBJ whole genome shotgun (WGS) entry which is preliminary data.</text>
</comment>
<reference evidence="2" key="1">
    <citation type="submission" date="2024-01" db="EMBL/GenBank/DDBJ databases">
        <authorList>
            <person name="Webb A."/>
        </authorList>
    </citation>
    <scope>NUCLEOTIDE SEQUENCE</scope>
    <source>
        <strain evidence="2">Pm1</strain>
    </source>
</reference>
<feature type="region of interest" description="Disordered" evidence="1">
    <location>
        <begin position="30"/>
        <end position="62"/>
    </location>
</feature>
<accession>A0AAV1T6U0</accession>
<proteinExistence type="predicted"/>
<evidence type="ECO:0000313" key="2">
    <source>
        <dbReference type="EMBL" id="CAK7900249.1"/>
    </source>
</evidence>
<sequence>MEENLAESQVTKSKVKSRPKHAFIGLGEVKQDRARTRPTGLGTESLKVLEPNHGVTNGPSGDEASLVVVDNEGKNFSQPMSQYLRSKLGIVVEQSDRAVVAWITSIPFLEKHARG</sequence>